<feature type="compositionally biased region" description="Low complexity" evidence="2">
    <location>
        <begin position="192"/>
        <end position="205"/>
    </location>
</feature>
<feature type="compositionally biased region" description="Low complexity" evidence="2">
    <location>
        <begin position="100"/>
        <end position="126"/>
    </location>
</feature>
<feature type="compositionally biased region" description="Low complexity" evidence="2">
    <location>
        <begin position="626"/>
        <end position="637"/>
    </location>
</feature>
<dbReference type="PANTHER" id="PTHR47031:SF3">
    <property type="entry name" value="SAP DOMAIN-CONTAINING PROTEIN"/>
    <property type="match status" value="1"/>
</dbReference>
<dbReference type="EMBL" id="JADGJQ010000117">
    <property type="protein sequence ID" value="KAJ3168727.1"/>
    <property type="molecule type" value="Genomic_DNA"/>
</dbReference>
<dbReference type="Pfam" id="PF02037">
    <property type="entry name" value="SAP"/>
    <property type="match status" value="1"/>
</dbReference>
<evidence type="ECO:0000313" key="5">
    <source>
        <dbReference type="EMBL" id="KAJ3168727.1"/>
    </source>
</evidence>
<dbReference type="PROSITE" id="PS50102">
    <property type="entry name" value="RRM"/>
    <property type="match status" value="1"/>
</dbReference>
<feature type="domain" description="RRM" evidence="3">
    <location>
        <begin position="435"/>
        <end position="510"/>
    </location>
</feature>
<evidence type="ECO:0008006" key="7">
    <source>
        <dbReference type="Google" id="ProtNLM"/>
    </source>
</evidence>
<name>A0AAD5TBH5_9FUNG</name>
<dbReference type="Proteomes" id="UP001212152">
    <property type="component" value="Unassembled WGS sequence"/>
</dbReference>
<dbReference type="PANTHER" id="PTHR47031">
    <property type="entry name" value="SAP DNA-BINDING DOMAIN-CONTAINING PROTEIN"/>
    <property type="match status" value="1"/>
</dbReference>
<sequence>MTDWASHTVVDLRAECKKRDLPIKGLKAELVARLQEADKSQQNGTPIASVDAAPVPPTPLGKTCRSTDNAAQGKNISATATPARKGSRSNIMESEQTGQATPTRRSSRASIAATPAAEATNASATPVRRGSRLASKAADEDSATRLATTTSAKAPAHRESRTDGVAPSTIDRMSDRLPRSASFDDSENQVTSNASNPDASNNDKNVSTEVEDARSTQPQPTGLHSASPADGNNTDLFAEVDVFSSRTNEKPPNHLDTAEKMDVDTNDESVTLKQPANNRDDPLPSTKRKHDEGDHSGPQTPAKKAKAAEEAVSAPTTASKTISSQIKASKLALPAENIQKAENTEVASDASVAQKPVELSILGAAARGAGGIAQEPRYPAAVPTVAERPVPAPLVVEGTRTVSDQTLMSADSNACLLTAASTASFANQDVGEPGTTVWIKNFTRPLTLPAVKELLSPFGTLEKFWMDKIKSNCYVTYDTVDGATAAIQNCHGLKFPVETGRQLVCEFVTREQADEAIAATKALTARPFTPALRSSFRDDHFMASVSSAGRMSAGFTPPPAATPGRLVQPSVVAQQERVYAPPPLPRDAIPSETAFKKTKTHPPIFYRPRTEVEVQQAREQRDHVQRPASRSAPAPAARDNDGKEDQLRPHNLKTPNDTRKSGTAIHAGTGGM</sequence>
<dbReference type="SUPFAM" id="SSF68906">
    <property type="entry name" value="SAP domain"/>
    <property type="match status" value="1"/>
</dbReference>
<feature type="compositionally biased region" description="Basic and acidic residues" evidence="2">
    <location>
        <begin position="247"/>
        <end position="263"/>
    </location>
</feature>
<keyword evidence="6" id="KW-1185">Reference proteome</keyword>
<feature type="compositionally biased region" description="Polar residues" evidence="2">
    <location>
        <begin position="268"/>
        <end position="277"/>
    </location>
</feature>
<feature type="compositionally biased region" description="Polar residues" evidence="2">
    <location>
        <begin position="215"/>
        <end position="235"/>
    </location>
</feature>
<feature type="compositionally biased region" description="Basic and acidic residues" evidence="2">
    <location>
        <begin position="608"/>
        <end position="625"/>
    </location>
</feature>
<dbReference type="SMART" id="SM00360">
    <property type="entry name" value="RRM"/>
    <property type="match status" value="1"/>
</dbReference>
<feature type="region of interest" description="Disordered" evidence="2">
    <location>
        <begin position="579"/>
        <end position="672"/>
    </location>
</feature>
<evidence type="ECO:0000313" key="6">
    <source>
        <dbReference type="Proteomes" id="UP001212152"/>
    </source>
</evidence>
<feature type="compositionally biased region" description="Basic and acidic residues" evidence="2">
    <location>
        <begin position="638"/>
        <end position="648"/>
    </location>
</feature>
<keyword evidence="1" id="KW-0694">RNA-binding</keyword>
<feature type="domain" description="SAP" evidence="4">
    <location>
        <begin position="4"/>
        <end position="38"/>
    </location>
</feature>
<feature type="compositionally biased region" description="Polar residues" evidence="2">
    <location>
        <begin position="64"/>
        <end position="80"/>
    </location>
</feature>
<dbReference type="InterPro" id="IPR000504">
    <property type="entry name" value="RRM_dom"/>
</dbReference>
<proteinExistence type="predicted"/>
<dbReference type="InterPro" id="IPR012677">
    <property type="entry name" value="Nucleotide-bd_a/b_plait_sf"/>
</dbReference>
<dbReference type="GO" id="GO:0003723">
    <property type="term" value="F:RNA binding"/>
    <property type="evidence" value="ECO:0007669"/>
    <property type="project" value="UniProtKB-UniRule"/>
</dbReference>
<dbReference type="PROSITE" id="PS50800">
    <property type="entry name" value="SAP"/>
    <property type="match status" value="1"/>
</dbReference>
<protein>
    <recommendedName>
        <fullName evidence="7">SAP domain-containing protein</fullName>
    </recommendedName>
</protein>
<dbReference type="InterPro" id="IPR003034">
    <property type="entry name" value="SAP_dom"/>
</dbReference>
<evidence type="ECO:0000259" key="4">
    <source>
        <dbReference type="PROSITE" id="PS50800"/>
    </source>
</evidence>
<feature type="region of interest" description="Disordered" evidence="2">
    <location>
        <begin position="36"/>
        <end position="324"/>
    </location>
</feature>
<dbReference type="SMART" id="SM00513">
    <property type="entry name" value="SAP"/>
    <property type="match status" value="1"/>
</dbReference>
<organism evidence="5 6">
    <name type="scientific">Geranomyces variabilis</name>
    <dbReference type="NCBI Taxonomy" id="109894"/>
    <lineage>
        <taxon>Eukaryota</taxon>
        <taxon>Fungi</taxon>
        <taxon>Fungi incertae sedis</taxon>
        <taxon>Chytridiomycota</taxon>
        <taxon>Chytridiomycota incertae sedis</taxon>
        <taxon>Chytridiomycetes</taxon>
        <taxon>Spizellomycetales</taxon>
        <taxon>Powellomycetaceae</taxon>
        <taxon>Geranomyces</taxon>
    </lineage>
</organism>
<dbReference type="CDD" id="cd12432">
    <property type="entry name" value="RRM_ACINU"/>
    <property type="match status" value="1"/>
</dbReference>
<evidence type="ECO:0000256" key="2">
    <source>
        <dbReference type="SAM" id="MobiDB-lite"/>
    </source>
</evidence>
<dbReference type="Gene3D" id="1.10.720.30">
    <property type="entry name" value="SAP domain"/>
    <property type="match status" value="1"/>
</dbReference>
<dbReference type="SUPFAM" id="SSF54928">
    <property type="entry name" value="RNA-binding domain, RBD"/>
    <property type="match status" value="1"/>
</dbReference>
<feature type="compositionally biased region" description="Polar residues" evidence="2">
    <location>
        <begin position="314"/>
        <end position="324"/>
    </location>
</feature>
<dbReference type="InterPro" id="IPR034257">
    <property type="entry name" value="Acinus_RRM"/>
</dbReference>
<comment type="caution">
    <text evidence="5">The sequence shown here is derived from an EMBL/GenBank/DDBJ whole genome shotgun (WGS) entry which is preliminary data.</text>
</comment>
<evidence type="ECO:0000256" key="1">
    <source>
        <dbReference type="PROSITE-ProRule" id="PRU00176"/>
    </source>
</evidence>
<accession>A0AAD5TBH5</accession>
<gene>
    <name evidence="5" type="ORF">HDU87_000973</name>
</gene>
<dbReference type="InterPro" id="IPR035979">
    <property type="entry name" value="RBD_domain_sf"/>
</dbReference>
<feature type="compositionally biased region" description="Polar residues" evidence="2">
    <location>
        <begin position="88"/>
        <end position="99"/>
    </location>
</feature>
<dbReference type="Gene3D" id="3.30.70.330">
    <property type="match status" value="1"/>
</dbReference>
<reference evidence="5" key="1">
    <citation type="submission" date="2020-05" db="EMBL/GenBank/DDBJ databases">
        <title>Phylogenomic resolution of chytrid fungi.</title>
        <authorList>
            <person name="Stajich J.E."/>
            <person name="Amses K."/>
            <person name="Simmons R."/>
            <person name="Seto K."/>
            <person name="Myers J."/>
            <person name="Bonds A."/>
            <person name="Quandt C.A."/>
            <person name="Barry K."/>
            <person name="Liu P."/>
            <person name="Grigoriev I."/>
            <person name="Longcore J.E."/>
            <person name="James T.Y."/>
        </authorList>
    </citation>
    <scope>NUCLEOTIDE SEQUENCE</scope>
    <source>
        <strain evidence="5">JEL0379</strain>
    </source>
</reference>
<dbReference type="Pfam" id="PF00076">
    <property type="entry name" value="RRM_1"/>
    <property type="match status" value="1"/>
</dbReference>
<dbReference type="AlphaFoldDB" id="A0AAD5TBH5"/>
<dbReference type="InterPro" id="IPR036361">
    <property type="entry name" value="SAP_dom_sf"/>
</dbReference>
<evidence type="ECO:0000259" key="3">
    <source>
        <dbReference type="PROSITE" id="PS50102"/>
    </source>
</evidence>